<dbReference type="Proteomes" id="UP000030645">
    <property type="component" value="Unassembled WGS sequence"/>
</dbReference>
<gene>
    <name evidence="1" type="ORF">L484_022220</name>
</gene>
<dbReference type="InterPro" id="IPR021109">
    <property type="entry name" value="Peptidase_aspartic_dom_sf"/>
</dbReference>
<keyword evidence="2" id="KW-1185">Reference proteome</keyword>
<dbReference type="AlphaFoldDB" id="W9R0C6"/>
<evidence type="ECO:0000313" key="1">
    <source>
        <dbReference type="EMBL" id="EXB62331.1"/>
    </source>
</evidence>
<name>W9R0C6_9ROSA</name>
<organism evidence="1 2">
    <name type="scientific">Morus notabilis</name>
    <dbReference type="NCBI Taxonomy" id="981085"/>
    <lineage>
        <taxon>Eukaryota</taxon>
        <taxon>Viridiplantae</taxon>
        <taxon>Streptophyta</taxon>
        <taxon>Embryophyta</taxon>
        <taxon>Tracheophyta</taxon>
        <taxon>Spermatophyta</taxon>
        <taxon>Magnoliopsida</taxon>
        <taxon>eudicotyledons</taxon>
        <taxon>Gunneridae</taxon>
        <taxon>Pentapetalae</taxon>
        <taxon>rosids</taxon>
        <taxon>fabids</taxon>
        <taxon>Rosales</taxon>
        <taxon>Moraceae</taxon>
        <taxon>Moreae</taxon>
        <taxon>Morus</taxon>
    </lineage>
</organism>
<dbReference type="Pfam" id="PF08284">
    <property type="entry name" value="RVP_2"/>
    <property type="match status" value="1"/>
</dbReference>
<dbReference type="eggNOG" id="KOG0017">
    <property type="taxonomic scope" value="Eukaryota"/>
</dbReference>
<evidence type="ECO:0008006" key="3">
    <source>
        <dbReference type="Google" id="ProtNLM"/>
    </source>
</evidence>
<accession>W9R0C6</accession>
<reference evidence="2" key="1">
    <citation type="submission" date="2013-01" db="EMBL/GenBank/DDBJ databases">
        <title>Draft Genome Sequence of a Mulberry Tree, Morus notabilis C.K. Schneid.</title>
        <authorList>
            <person name="He N."/>
            <person name="Zhao S."/>
        </authorList>
    </citation>
    <scope>NUCLEOTIDE SEQUENCE</scope>
</reference>
<sequence length="109" mass="12698">MNRIGQTFRTTLPSGEILLSEFRLEHVPIVIANRELYTNLVVLKIIDYDVILGMDFLGKYQATIDCRNWKVIFRPDGEETFEYVDRSKRTPRRVINTMEAKKLLSSGCE</sequence>
<dbReference type="EMBL" id="KE344442">
    <property type="protein sequence ID" value="EXB62331.1"/>
    <property type="molecule type" value="Genomic_DNA"/>
</dbReference>
<evidence type="ECO:0000313" key="2">
    <source>
        <dbReference type="Proteomes" id="UP000030645"/>
    </source>
</evidence>
<dbReference type="Gene3D" id="2.40.70.10">
    <property type="entry name" value="Acid Proteases"/>
    <property type="match status" value="1"/>
</dbReference>
<proteinExistence type="predicted"/>
<protein>
    <recommendedName>
        <fullName evidence="3">Aspartic peptidase DDI1-type domain-containing protein</fullName>
    </recommendedName>
</protein>